<dbReference type="AlphaFoldDB" id="A0A553JUZ3"/>
<dbReference type="RefSeq" id="WP_143562715.1">
    <property type="nucleotide sequence ID" value="NZ_BMPL01000001.1"/>
</dbReference>
<keyword evidence="2" id="KW-1185">Reference proteome</keyword>
<gene>
    <name evidence="1" type="ORF">FN961_01175</name>
</gene>
<evidence type="ECO:0000313" key="1">
    <source>
        <dbReference type="EMBL" id="TRY16269.1"/>
    </source>
</evidence>
<sequence length="239" mass="27143">MTKVQSFPWAIEPISKSECENKVAKRTTESMVLEIEANLKQLPPEVSSLLLQPYIEESLSFHRAKLETCLAEQMQDKLESELQVRVDLAVAPLKKSIELEEGKRRYKVEQLVEHFMAPEIESTQIESEHVLALALTISEKILGQKVISKPCYNSWVDSILGTAQGHLMPTLSINQQDYDMLLEYDLIEKINKKVESIKVVEVANFSFEIESIRGQSGHDSLAILLQLQIWLNGQGNYSD</sequence>
<organism evidence="1 2">
    <name type="scientific">Shewanella hanedai</name>
    <name type="common">Alteromonas hanedai</name>
    <dbReference type="NCBI Taxonomy" id="25"/>
    <lineage>
        <taxon>Bacteria</taxon>
        <taxon>Pseudomonadati</taxon>
        <taxon>Pseudomonadota</taxon>
        <taxon>Gammaproteobacteria</taxon>
        <taxon>Alteromonadales</taxon>
        <taxon>Shewanellaceae</taxon>
        <taxon>Shewanella</taxon>
    </lineage>
</organism>
<proteinExistence type="predicted"/>
<dbReference type="EMBL" id="VKGK01000001">
    <property type="protein sequence ID" value="TRY16269.1"/>
    <property type="molecule type" value="Genomic_DNA"/>
</dbReference>
<accession>A0A553JUZ3</accession>
<evidence type="ECO:0000313" key="2">
    <source>
        <dbReference type="Proteomes" id="UP000318126"/>
    </source>
</evidence>
<name>A0A553JUZ3_SHEHA</name>
<protein>
    <submittedName>
        <fullName evidence="1">Uncharacterized protein</fullName>
    </submittedName>
</protein>
<comment type="caution">
    <text evidence="1">The sequence shown here is derived from an EMBL/GenBank/DDBJ whole genome shotgun (WGS) entry which is preliminary data.</text>
</comment>
<reference evidence="2" key="1">
    <citation type="submission" date="2019-07" db="EMBL/GenBank/DDBJ databases">
        <title>Shewanella sp. YLB-08 draft genomic sequence.</title>
        <authorList>
            <person name="Yu L."/>
        </authorList>
    </citation>
    <scope>NUCLEOTIDE SEQUENCE [LARGE SCALE GENOMIC DNA]</scope>
    <source>
        <strain evidence="2">JCM 20706</strain>
    </source>
</reference>
<dbReference type="Proteomes" id="UP000318126">
    <property type="component" value="Unassembled WGS sequence"/>
</dbReference>
<dbReference type="OrthoDB" id="9827700at2"/>